<proteinExistence type="predicted"/>
<reference evidence="1 2" key="1">
    <citation type="submission" date="2019-11" db="EMBL/GenBank/DDBJ databases">
        <title>Whole genome sequence of Haloferax sp. MBLA0076.</title>
        <authorList>
            <person name="Seo M.-J."/>
            <person name="Cho E.-S."/>
        </authorList>
    </citation>
    <scope>NUCLEOTIDE SEQUENCE [LARGE SCALE GENOMIC DNA]</scope>
    <source>
        <strain evidence="1 2">MBLA0076</strain>
    </source>
</reference>
<accession>A0A6A8GF54</accession>
<keyword evidence="2" id="KW-1185">Reference proteome</keyword>
<dbReference type="AlphaFoldDB" id="A0A6A8GF54"/>
<dbReference type="EMBL" id="WKJO01000001">
    <property type="protein sequence ID" value="MRX21755.1"/>
    <property type="molecule type" value="Genomic_DNA"/>
</dbReference>
<comment type="caution">
    <text evidence="1">The sequence shown here is derived from an EMBL/GenBank/DDBJ whole genome shotgun (WGS) entry which is preliminary data.</text>
</comment>
<organism evidence="1 2">
    <name type="scientific">Haloferax litoreum</name>
    <dbReference type="NCBI Taxonomy" id="2666140"/>
    <lineage>
        <taxon>Archaea</taxon>
        <taxon>Methanobacteriati</taxon>
        <taxon>Methanobacteriota</taxon>
        <taxon>Stenosarchaea group</taxon>
        <taxon>Halobacteria</taxon>
        <taxon>Halobacteriales</taxon>
        <taxon>Haloferacaceae</taxon>
        <taxon>Haloferax</taxon>
    </lineage>
</organism>
<evidence type="ECO:0000313" key="2">
    <source>
        <dbReference type="Proteomes" id="UP000439022"/>
    </source>
</evidence>
<dbReference type="RefSeq" id="WP_151162331.1">
    <property type="nucleotide sequence ID" value="NZ_WKJO01000001.1"/>
</dbReference>
<name>A0A6A8GF54_9EURY</name>
<dbReference type="Proteomes" id="UP000439022">
    <property type="component" value="Unassembled WGS sequence"/>
</dbReference>
<evidence type="ECO:0000313" key="1">
    <source>
        <dbReference type="EMBL" id="MRX21755.1"/>
    </source>
</evidence>
<protein>
    <submittedName>
        <fullName evidence="1">Uncharacterized protein</fullName>
    </submittedName>
</protein>
<gene>
    <name evidence="1" type="ORF">GJR96_07270</name>
</gene>
<sequence>MSLYEPVHEFVGDHESLHSVKLTDEETTVSLHNESRTTVESVALPVRNRRVAVVFSSTVGAYESSVST</sequence>